<dbReference type="Gene3D" id="3.40.50.1110">
    <property type="entry name" value="SGNH hydrolase"/>
    <property type="match status" value="1"/>
</dbReference>
<reference evidence="4" key="1">
    <citation type="journal article" date="2022" name="Int. J. Mol. Sci.">
        <title>Draft Genome of Tanacetum Coccineum: Genomic Comparison of Closely Related Tanacetum-Family Plants.</title>
        <authorList>
            <person name="Yamashiro T."/>
            <person name="Shiraishi A."/>
            <person name="Nakayama K."/>
            <person name="Satake H."/>
        </authorList>
    </citation>
    <scope>NUCLEOTIDE SEQUENCE</scope>
</reference>
<dbReference type="InterPro" id="IPR036514">
    <property type="entry name" value="SGNH_hydro_sf"/>
</dbReference>
<dbReference type="PANTHER" id="PTHR45966:SF1">
    <property type="entry name" value="GDSL ESTERASE_LIPASE 1-RELATED"/>
    <property type="match status" value="1"/>
</dbReference>
<dbReference type="PANTHER" id="PTHR45966">
    <property type="entry name" value="GDSL-LIKE LIPASE/ACYLHYDROLASE"/>
    <property type="match status" value="1"/>
</dbReference>
<evidence type="ECO:0000313" key="5">
    <source>
        <dbReference type="Proteomes" id="UP001151760"/>
    </source>
</evidence>
<proteinExistence type="inferred from homology"/>
<dbReference type="Pfam" id="PF00657">
    <property type="entry name" value="Lipase_GDSL"/>
    <property type="match status" value="1"/>
</dbReference>
<keyword evidence="5" id="KW-1185">Reference proteome</keyword>
<organism evidence="4 5">
    <name type="scientific">Tanacetum coccineum</name>
    <dbReference type="NCBI Taxonomy" id="301880"/>
    <lineage>
        <taxon>Eukaryota</taxon>
        <taxon>Viridiplantae</taxon>
        <taxon>Streptophyta</taxon>
        <taxon>Embryophyta</taxon>
        <taxon>Tracheophyta</taxon>
        <taxon>Spermatophyta</taxon>
        <taxon>Magnoliopsida</taxon>
        <taxon>eudicotyledons</taxon>
        <taxon>Gunneridae</taxon>
        <taxon>Pentapetalae</taxon>
        <taxon>asterids</taxon>
        <taxon>campanulids</taxon>
        <taxon>Asterales</taxon>
        <taxon>Asteraceae</taxon>
        <taxon>Asteroideae</taxon>
        <taxon>Anthemideae</taxon>
        <taxon>Anthemidinae</taxon>
        <taxon>Tanacetum</taxon>
    </lineage>
</organism>
<dbReference type="Proteomes" id="UP001151760">
    <property type="component" value="Unassembled WGS sequence"/>
</dbReference>
<reference evidence="4" key="2">
    <citation type="submission" date="2022-01" db="EMBL/GenBank/DDBJ databases">
        <authorList>
            <person name="Yamashiro T."/>
            <person name="Shiraishi A."/>
            <person name="Satake H."/>
            <person name="Nakayama K."/>
        </authorList>
    </citation>
    <scope>NUCLEOTIDE SEQUENCE</scope>
</reference>
<protein>
    <submittedName>
        <fullName evidence="4">GDSL esterase/lipase 1-like protein</fullName>
    </submittedName>
</protein>
<dbReference type="InterPro" id="IPR001087">
    <property type="entry name" value="GDSL"/>
</dbReference>
<evidence type="ECO:0000256" key="3">
    <source>
        <dbReference type="SAM" id="SignalP"/>
    </source>
</evidence>
<comment type="similarity">
    <text evidence="1">Belongs to the 'GDSL' lipolytic enzyme family.</text>
</comment>
<feature type="signal peptide" evidence="3">
    <location>
        <begin position="1"/>
        <end position="22"/>
    </location>
</feature>
<keyword evidence="2 3" id="KW-0732">Signal</keyword>
<gene>
    <name evidence="4" type="ORF">Tco_0991562</name>
</gene>
<name>A0ABQ5F0D7_9ASTR</name>
<evidence type="ECO:0000313" key="4">
    <source>
        <dbReference type="EMBL" id="GJT56508.1"/>
    </source>
</evidence>
<evidence type="ECO:0000256" key="2">
    <source>
        <dbReference type="ARBA" id="ARBA00022729"/>
    </source>
</evidence>
<sequence length="274" mass="30034">MTAASSKSGFLVLFIFCLSVTTDSWGAIDKRVAVFVFGDSLFDPGNNNYINTTTSYQANFWPYGESYFTPPIGRFSNGRLIPDFIAEYAGLPLIPPYLEPGNNEFTYGANFASAGAGALIDTRAGFVVDIQTQLRYLGDVEKNYRDNLGNTEAQQLLSSAIYLFSCGANDYGTFVDNNLSIYHSFTDEQYTDIIIGNLTNIIKGIYAKGGRKFRFLTVPLSGFKDGETACCGSGPFRGNNGCGGMRGIKEYELCDNVNEFLIFDSAHPNEQASQ</sequence>
<dbReference type="InterPro" id="IPR044552">
    <property type="entry name" value="GLIP1-5/GLL25"/>
</dbReference>
<comment type="caution">
    <text evidence="4">The sequence shown here is derived from an EMBL/GenBank/DDBJ whole genome shotgun (WGS) entry which is preliminary data.</text>
</comment>
<accession>A0ABQ5F0D7</accession>
<evidence type="ECO:0000256" key="1">
    <source>
        <dbReference type="ARBA" id="ARBA00008668"/>
    </source>
</evidence>
<dbReference type="EMBL" id="BQNB010016851">
    <property type="protein sequence ID" value="GJT56508.1"/>
    <property type="molecule type" value="Genomic_DNA"/>
</dbReference>
<feature type="chain" id="PRO_5046463947" evidence="3">
    <location>
        <begin position="23"/>
        <end position="274"/>
    </location>
</feature>